<accession>A0A7T0KDQ7</accession>
<keyword evidence="1" id="KW-0472">Membrane</keyword>
<protein>
    <submittedName>
        <fullName evidence="2">Uncharacterized protein</fullName>
    </submittedName>
</protein>
<gene>
    <name evidence="2" type="ORF">G7Y31_07335</name>
</gene>
<dbReference type="KEGG" id="cliz:G7Y31_07335"/>
<keyword evidence="3" id="KW-1185">Reference proteome</keyword>
<dbReference type="EMBL" id="CP064954">
    <property type="protein sequence ID" value="QPK78385.1"/>
    <property type="molecule type" value="Genomic_DNA"/>
</dbReference>
<evidence type="ECO:0000256" key="1">
    <source>
        <dbReference type="SAM" id="Phobius"/>
    </source>
</evidence>
<keyword evidence="1" id="KW-1133">Transmembrane helix</keyword>
<dbReference type="AlphaFoldDB" id="A0A7T0KDQ7"/>
<dbReference type="Proteomes" id="UP000594681">
    <property type="component" value="Chromosome"/>
</dbReference>
<dbReference type="RefSeq" id="WP_165006687.1">
    <property type="nucleotide sequence ID" value="NZ_CP064954.1"/>
</dbReference>
<name>A0A7T0KDQ7_9CORY</name>
<proteinExistence type="predicted"/>
<feature type="transmembrane region" description="Helical" evidence="1">
    <location>
        <begin position="6"/>
        <end position="30"/>
    </location>
</feature>
<evidence type="ECO:0000313" key="2">
    <source>
        <dbReference type="EMBL" id="QPK78385.1"/>
    </source>
</evidence>
<keyword evidence="1" id="KW-0812">Transmembrane</keyword>
<sequence>MIKHIAGYGLLAVLIITLSVPNWLLVVPAATTLSTIIRRVVYGKQA</sequence>
<evidence type="ECO:0000313" key="3">
    <source>
        <dbReference type="Proteomes" id="UP000594681"/>
    </source>
</evidence>
<reference evidence="2 3" key="1">
    <citation type="submission" date="2020-11" db="EMBL/GenBank/DDBJ databases">
        <title>Corynebacterium sp. ZJ-599.</title>
        <authorList>
            <person name="Zhou J."/>
        </authorList>
    </citation>
    <scope>NUCLEOTIDE SEQUENCE [LARGE SCALE GENOMIC DNA]</scope>
    <source>
        <strain evidence="2 3">ZJ-599</strain>
    </source>
</reference>
<organism evidence="2 3">
    <name type="scientific">Corynebacterium lizhenjunii</name>
    <dbReference type="NCBI Taxonomy" id="2709394"/>
    <lineage>
        <taxon>Bacteria</taxon>
        <taxon>Bacillati</taxon>
        <taxon>Actinomycetota</taxon>
        <taxon>Actinomycetes</taxon>
        <taxon>Mycobacteriales</taxon>
        <taxon>Corynebacteriaceae</taxon>
        <taxon>Corynebacterium</taxon>
    </lineage>
</organism>